<keyword evidence="2" id="KW-1185">Reference proteome</keyword>
<dbReference type="Proteomes" id="UP000829720">
    <property type="component" value="Unassembled WGS sequence"/>
</dbReference>
<dbReference type="AlphaFoldDB" id="A0A8T3CSE0"/>
<accession>A0A8T3CSE0</accession>
<evidence type="ECO:0000313" key="1">
    <source>
        <dbReference type="EMBL" id="KAI1887276.1"/>
    </source>
</evidence>
<comment type="caution">
    <text evidence="1">The sequence shown here is derived from an EMBL/GenBank/DDBJ whole genome shotgun (WGS) entry which is preliminary data.</text>
</comment>
<gene>
    <name evidence="1" type="ORF">AGOR_G00188570</name>
</gene>
<proteinExistence type="predicted"/>
<organism evidence="1 2">
    <name type="scientific">Albula goreensis</name>
    <dbReference type="NCBI Taxonomy" id="1534307"/>
    <lineage>
        <taxon>Eukaryota</taxon>
        <taxon>Metazoa</taxon>
        <taxon>Chordata</taxon>
        <taxon>Craniata</taxon>
        <taxon>Vertebrata</taxon>
        <taxon>Euteleostomi</taxon>
        <taxon>Actinopterygii</taxon>
        <taxon>Neopterygii</taxon>
        <taxon>Teleostei</taxon>
        <taxon>Albuliformes</taxon>
        <taxon>Albulidae</taxon>
        <taxon>Albula</taxon>
    </lineage>
</organism>
<name>A0A8T3CSE0_9TELE</name>
<dbReference type="EMBL" id="JAERUA010000018">
    <property type="protein sequence ID" value="KAI1887276.1"/>
    <property type="molecule type" value="Genomic_DNA"/>
</dbReference>
<sequence>MSKIAYFPHNSSLSRTILALNIQLKGHDYCEGIVAAKYFCWRYISTVCEVSTVHCFLLSVYCFGVERSTSPLGLSPNAQLERCLP</sequence>
<reference evidence="1" key="1">
    <citation type="submission" date="2021-01" db="EMBL/GenBank/DDBJ databases">
        <authorList>
            <person name="Zahm M."/>
            <person name="Roques C."/>
            <person name="Cabau C."/>
            <person name="Klopp C."/>
            <person name="Donnadieu C."/>
            <person name="Jouanno E."/>
            <person name="Lampietro C."/>
            <person name="Louis A."/>
            <person name="Herpin A."/>
            <person name="Echchiki A."/>
            <person name="Berthelot C."/>
            <person name="Parey E."/>
            <person name="Roest-Crollius H."/>
            <person name="Braasch I."/>
            <person name="Postlethwait J."/>
            <person name="Bobe J."/>
            <person name="Montfort J."/>
            <person name="Bouchez O."/>
            <person name="Begum T."/>
            <person name="Mejri S."/>
            <person name="Adams A."/>
            <person name="Chen W.-J."/>
            <person name="Guiguen Y."/>
        </authorList>
    </citation>
    <scope>NUCLEOTIDE SEQUENCE</scope>
    <source>
        <tissue evidence="1">Blood</tissue>
    </source>
</reference>
<protein>
    <submittedName>
        <fullName evidence="1">Uncharacterized protein</fullName>
    </submittedName>
</protein>
<evidence type="ECO:0000313" key="2">
    <source>
        <dbReference type="Proteomes" id="UP000829720"/>
    </source>
</evidence>